<evidence type="ECO:0000259" key="8">
    <source>
        <dbReference type="Pfam" id="PF11701"/>
    </source>
</evidence>
<dbReference type="GO" id="GO:0051879">
    <property type="term" value="F:Hsp90 protein binding"/>
    <property type="evidence" value="ECO:0007669"/>
    <property type="project" value="TreeGrafter"/>
</dbReference>
<evidence type="ECO:0000256" key="4">
    <source>
        <dbReference type="ARBA" id="ARBA00022541"/>
    </source>
</evidence>
<name>A0A7E4W9Q9_PANRE</name>
<protein>
    <submittedName>
        <fullName evidence="10">UNC45-central domain-containing protein</fullName>
    </submittedName>
</protein>
<sequence length="944" mass="106233">MPDLQSAEDLKNAGNDAFRSGNNAEAIGLYTEALQLDPDQNLRLVLYRNRAQVKLSMLDYEGAEADCTKVLEVNNADSKALYRRALAREGQEKFGHALQDAREACRLEPKNGQIRKLCENLVKENTERMKKVDSTENKVKEMFKLFGDKTDFEQQKKALNNLLVLARDNEEGALRIWQNGKIIEAMLSFARNPETPDEFAVSAMRIIDELVKKRSRAIVLVDFLSIPVITRLMTIRPNVKELIDVGFTIVQRVFNALAAMDRSKEIKPDPEVAEHNKMHIIKLILELEEMLTDPQYNAAIREAIIDLFCKNLMHMDGGIPRGWSWKFTEDRGLLKLLHVASQVPECCDYPVSHETRQHVAICLARLYDDMVFDTKRTIYKAKVDEFFTHLLTHLGEPDYKVKLAAFLITMLQGPVDMGMNLVTNDDVTSTMLNMASSDNHLWQSLAAELIVQTASKFERATKLLEVGLPVLRKLYESTDHSVKVRALMGLCKLASAGGDDAARATMREEEVLSLANTCKHFLLSVDEFSVDIRRFACEGLSYLTLDADVKEWIVHDQNLLQALVLLAQSAGALCVYTLASIYVNLANAYDKPKVEEELVKLAQFSKHHVPETHEKDTDVFVDARIRTLVKGGAVTACVAISKTESKSALDLLARCLDAFCNLDDLSGQIISEGGSKLLLTLFKECTPDGKIKAAHGLAKLGRKSDPAIAFSGQRMYEVVKPMIELLHPDLEGLENYDALLTLTNLASMSDSVRKRIIANKAVPKIEDYWFMTDHENLRSAATECLLNLLFLDSFFEETAAHVERLKMWFLYCNEGEDRLQLASSAGFAILTRDPDACLKIIENVKSWPEVMQDICMAENPEVQRRCLMGIANMVESSEKVASEIMASDIFRVLVAITKLKNAERVEGQKEAARALTVAETTWKVIKSTERELKERQGMITIREE</sequence>
<evidence type="ECO:0000256" key="5">
    <source>
        <dbReference type="ARBA" id="ARBA00022782"/>
    </source>
</evidence>
<dbReference type="GO" id="GO:0030154">
    <property type="term" value="P:cell differentiation"/>
    <property type="evidence" value="ECO:0007669"/>
    <property type="project" value="UniProtKB-KW"/>
</dbReference>
<evidence type="ECO:0000256" key="7">
    <source>
        <dbReference type="PROSITE-ProRule" id="PRU00339"/>
    </source>
</evidence>
<dbReference type="SMART" id="SM00028">
    <property type="entry name" value="TPR"/>
    <property type="match status" value="3"/>
</dbReference>
<dbReference type="PANTHER" id="PTHR45994:SF1">
    <property type="entry name" value="FI21225P1"/>
    <property type="match status" value="1"/>
</dbReference>
<dbReference type="Proteomes" id="UP000492821">
    <property type="component" value="Unassembled WGS sequence"/>
</dbReference>
<feature type="domain" description="UNC-45/Cro1/She4 central" evidence="8">
    <location>
        <begin position="339"/>
        <end position="493"/>
    </location>
</feature>
<dbReference type="GO" id="GO:0048471">
    <property type="term" value="C:perinuclear region of cytoplasm"/>
    <property type="evidence" value="ECO:0007669"/>
    <property type="project" value="UniProtKB-SubCell"/>
</dbReference>
<evidence type="ECO:0000256" key="1">
    <source>
        <dbReference type="ARBA" id="ARBA00004556"/>
    </source>
</evidence>
<evidence type="ECO:0000256" key="2">
    <source>
        <dbReference type="ARBA" id="ARBA00022473"/>
    </source>
</evidence>
<dbReference type="SUPFAM" id="SSF48371">
    <property type="entry name" value="ARM repeat"/>
    <property type="match status" value="3"/>
</dbReference>
<organism evidence="9 10">
    <name type="scientific">Panagrellus redivivus</name>
    <name type="common">Microworm</name>
    <dbReference type="NCBI Taxonomy" id="6233"/>
    <lineage>
        <taxon>Eukaryota</taxon>
        <taxon>Metazoa</taxon>
        <taxon>Ecdysozoa</taxon>
        <taxon>Nematoda</taxon>
        <taxon>Chromadorea</taxon>
        <taxon>Rhabditida</taxon>
        <taxon>Tylenchina</taxon>
        <taxon>Panagrolaimomorpha</taxon>
        <taxon>Panagrolaimoidea</taxon>
        <taxon>Panagrolaimidae</taxon>
        <taxon>Panagrellus</taxon>
    </lineage>
</organism>
<dbReference type="Gene3D" id="1.25.10.10">
    <property type="entry name" value="Leucine-rich Repeat Variant"/>
    <property type="match status" value="2"/>
</dbReference>
<keyword evidence="6" id="KW-0143">Chaperone</keyword>
<keyword evidence="4" id="KW-0517">Myogenesis</keyword>
<dbReference type="AlphaFoldDB" id="A0A7E4W9Q9"/>
<evidence type="ECO:0000256" key="6">
    <source>
        <dbReference type="ARBA" id="ARBA00023186"/>
    </source>
</evidence>
<accession>A0A7E4W9Q9</accession>
<dbReference type="Gene3D" id="1.25.40.10">
    <property type="entry name" value="Tetratricopeptide repeat domain"/>
    <property type="match status" value="1"/>
</dbReference>
<dbReference type="InterPro" id="IPR011989">
    <property type="entry name" value="ARM-like"/>
</dbReference>
<dbReference type="InterPro" id="IPR019734">
    <property type="entry name" value="TPR_rpt"/>
</dbReference>
<keyword evidence="5" id="KW-0221">Differentiation</keyword>
<dbReference type="WBParaSite" id="Pan_g8350.t1">
    <property type="protein sequence ID" value="Pan_g8350.t1"/>
    <property type="gene ID" value="Pan_g8350"/>
</dbReference>
<reference evidence="9" key="1">
    <citation type="journal article" date="2013" name="Genetics">
        <title>The draft genome and transcriptome of Panagrellus redivivus are shaped by the harsh demands of a free-living lifestyle.</title>
        <authorList>
            <person name="Srinivasan J."/>
            <person name="Dillman A.R."/>
            <person name="Macchietto M.G."/>
            <person name="Heikkinen L."/>
            <person name="Lakso M."/>
            <person name="Fracchia K.M."/>
            <person name="Antoshechkin I."/>
            <person name="Mortazavi A."/>
            <person name="Wong G."/>
            <person name="Sternberg P.W."/>
        </authorList>
    </citation>
    <scope>NUCLEOTIDE SEQUENCE [LARGE SCALE GENOMIC DNA]</scope>
    <source>
        <strain evidence="9">MT8872</strain>
    </source>
</reference>
<evidence type="ECO:0000313" key="10">
    <source>
        <dbReference type="WBParaSite" id="Pan_g8350.t1"/>
    </source>
</evidence>
<dbReference type="InterPro" id="IPR016024">
    <property type="entry name" value="ARM-type_fold"/>
</dbReference>
<dbReference type="PANTHER" id="PTHR45994">
    <property type="entry name" value="FI21225P1"/>
    <property type="match status" value="1"/>
</dbReference>
<dbReference type="InterPro" id="IPR011990">
    <property type="entry name" value="TPR-like_helical_dom_sf"/>
</dbReference>
<dbReference type="InterPro" id="IPR024660">
    <property type="entry name" value="UCS_central_dom"/>
</dbReference>
<proteinExistence type="predicted"/>
<feature type="repeat" description="TPR" evidence="7">
    <location>
        <begin position="7"/>
        <end position="40"/>
    </location>
</feature>
<dbReference type="GO" id="GO:0007517">
    <property type="term" value="P:muscle organ development"/>
    <property type="evidence" value="ECO:0007669"/>
    <property type="project" value="UniProtKB-KW"/>
</dbReference>
<keyword evidence="2" id="KW-0217">Developmental protein</keyword>
<comment type="subcellular location">
    <subcellularLocation>
        <location evidence="1">Cytoplasm</location>
        <location evidence="1">Perinuclear region</location>
    </subcellularLocation>
</comment>
<keyword evidence="7" id="KW-0802">TPR repeat</keyword>
<dbReference type="SUPFAM" id="SSF48452">
    <property type="entry name" value="TPR-like"/>
    <property type="match status" value="1"/>
</dbReference>
<keyword evidence="9" id="KW-1185">Reference proteome</keyword>
<dbReference type="Pfam" id="PF11701">
    <property type="entry name" value="UNC45-central"/>
    <property type="match status" value="1"/>
</dbReference>
<dbReference type="PROSITE" id="PS50005">
    <property type="entry name" value="TPR"/>
    <property type="match status" value="1"/>
</dbReference>
<evidence type="ECO:0000313" key="9">
    <source>
        <dbReference type="Proteomes" id="UP000492821"/>
    </source>
</evidence>
<evidence type="ECO:0000256" key="3">
    <source>
        <dbReference type="ARBA" id="ARBA00022490"/>
    </source>
</evidence>
<reference evidence="10" key="2">
    <citation type="submission" date="2020-10" db="UniProtKB">
        <authorList>
            <consortium name="WormBaseParasite"/>
        </authorList>
    </citation>
    <scope>IDENTIFICATION</scope>
</reference>
<keyword evidence="3" id="KW-0963">Cytoplasm</keyword>